<organism evidence="5 6">
    <name type="scientific">Polarella glacialis</name>
    <name type="common">Dinoflagellate</name>
    <dbReference type="NCBI Taxonomy" id="89957"/>
    <lineage>
        <taxon>Eukaryota</taxon>
        <taxon>Sar</taxon>
        <taxon>Alveolata</taxon>
        <taxon>Dinophyceae</taxon>
        <taxon>Suessiales</taxon>
        <taxon>Suessiaceae</taxon>
        <taxon>Polarella</taxon>
    </lineage>
</organism>
<evidence type="ECO:0000313" key="6">
    <source>
        <dbReference type="Proteomes" id="UP000626109"/>
    </source>
</evidence>
<dbReference type="InterPro" id="IPR002110">
    <property type="entry name" value="Ankyrin_rpt"/>
</dbReference>
<dbReference type="SMART" id="SM00248">
    <property type="entry name" value="ANK"/>
    <property type="match status" value="6"/>
</dbReference>
<feature type="non-terminal residue" evidence="5">
    <location>
        <position position="1"/>
    </location>
</feature>
<dbReference type="PANTHER" id="PTHR24166">
    <property type="entry name" value="ROLLING PEBBLES, ISOFORM B"/>
    <property type="match status" value="1"/>
</dbReference>
<dbReference type="InterPro" id="IPR036770">
    <property type="entry name" value="Ankyrin_rpt-contain_sf"/>
</dbReference>
<protein>
    <submittedName>
        <fullName evidence="5">Uncharacterized protein</fullName>
    </submittedName>
</protein>
<proteinExistence type="predicted"/>
<feature type="repeat" description="ANK" evidence="3">
    <location>
        <begin position="496"/>
        <end position="528"/>
    </location>
</feature>
<dbReference type="PANTHER" id="PTHR24166:SF48">
    <property type="entry name" value="PROTEIN VAPYRIN"/>
    <property type="match status" value="1"/>
</dbReference>
<feature type="compositionally biased region" description="Basic and acidic residues" evidence="4">
    <location>
        <begin position="591"/>
        <end position="620"/>
    </location>
</feature>
<dbReference type="Proteomes" id="UP000626109">
    <property type="component" value="Unassembled WGS sequence"/>
</dbReference>
<dbReference type="Pfam" id="PF12796">
    <property type="entry name" value="Ank_2"/>
    <property type="match status" value="2"/>
</dbReference>
<dbReference type="SUPFAM" id="SSF48403">
    <property type="entry name" value="Ankyrin repeat"/>
    <property type="match status" value="1"/>
</dbReference>
<feature type="repeat" description="ANK" evidence="3">
    <location>
        <begin position="298"/>
        <end position="330"/>
    </location>
</feature>
<evidence type="ECO:0000256" key="1">
    <source>
        <dbReference type="ARBA" id="ARBA00022737"/>
    </source>
</evidence>
<gene>
    <name evidence="5" type="ORF">PGLA2088_LOCUS35069</name>
</gene>
<name>A0A813KT03_POLGL</name>
<reference evidence="5" key="1">
    <citation type="submission" date="2021-02" db="EMBL/GenBank/DDBJ databases">
        <authorList>
            <person name="Dougan E. K."/>
            <person name="Rhodes N."/>
            <person name="Thang M."/>
            <person name="Chan C."/>
        </authorList>
    </citation>
    <scope>NUCLEOTIDE SEQUENCE</scope>
</reference>
<dbReference type="PROSITE" id="PS50297">
    <property type="entry name" value="ANK_REP_REGION"/>
    <property type="match status" value="2"/>
</dbReference>
<dbReference type="EMBL" id="CAJNNW010031742">
    <property type="protein sequence ID" value="CAE8708736.1"/>
    <property type="molecule type" value="Genomic_DNA"/>
</dbReference>
<evidence type="ECO:0000256" key="2">
    <source>
        <dbReference type="ARBA" id="ARBA00023043"/>
    </source>
</evidence>
<accession>A0A813KT03</accession>
<dbReference type="AlphaFoldDB" id="A0A813KT03"/>
<comment type="caution">
    <text evidence="5">The sequence shown here is derived from an EMBL/GenBank/DDBJ whole genome shotgun (WGS) entry which is preliminary data.</text>
</comment>
<sequence length="690" mass="77126">VAAEVEWYLQEGMGKHFIWHGLARWHAYAVKKWLKEAPAPFEDPYQNPIPPPSFPPFLEQVRQRHLEEIRMELLRCCGDDEAGEGLLWGSTTANRLENRVCAPSGQQALPLDHDEAPAWFSPPTSEDEDDYDPDAPYEFHGDTFERCRQGTSKRKKFSRYPFLPSMLCGVGGPAKDWLRPKEYAVGHPEWFQQTGSEKLPVSGLSHLDLLLDKARKRREDFEKLSTERQVSLRAADLCEAIGKGDIMKAFAKLDEETASCPHPETGQCAAHCCVIKGSKELLQMAIEARADVNAKDSFGQTALMLAAKQGDHEAVKALLDAGADAAQTDSLGRSAGDLVKVSQPRPVEEENNPLKNWREKMSGEAVPEDPAKKSMELKAMIEGREKPKKYGLILMKALAQKDARTAEAALEADADPNLLDDKGDSALVLLAKGKWKDQEGLKVRLAQKAVKAGADIDFQNVQGNTALHFAANRGESLELVESLLRLRANPSLANGEGNTALMYAAHGGHEEVCTALMEACAAVMLTNRFGLSAEAMAKGKGFKSCAALIHAYELAPKKVGEYGGTEPKRKEKKKEQHLDFDYSKWDKLEQEMRNDEEVEQSVRQRESLDAMKRPKPKLEDLGPQAFGLPPDTPWPPADPALRKKGPFDYGHWDQIVEDIERQDKVLERYEHLQQNPKYEWRDGQKMQVIF</sequence>
<evidence type="ECO:0000313" key="5">
    <source>
        <dbReference type="EMBL" id="CAE8708736.1"/>
    </source>
</evidence>
<feature type="region of interest" description="Disordered" evidence="4">
    <location>
        <begin position="591"/>
        <end position="622"/>
    </location>
</feature>
<dbReference type="InterPro" id="IPR050889">
    <property type="entry name" value="Dendritic_Spine_Reg/Scaffold"/>
</dbReference>
<dbReference type="Gene3D" id="1.25.40.20">
    <property type="entry name" value="Ankyrin repeat-containing domain"/>
    <property type="match status" value="2"/>
</dbReference>
<dbReference type="PROSITE" id="PS50088">
    <property type="entry name" value="ANK_REPEAT"/>
    <property type="match status" value="3"/>
</dbReference>
<keyword evidence="2 3" id="KW-0040">ANK repeat</keyword>
<evidence type="ECO:0000256" key="4">
    <source>
        <dbReference type="SAM" id="MobiDB-lite"/>
    </source>
</evidence>
<feature type="repeat" description="ANK" evidence="3">
    <location>
        <begin position="462"/>
        <end position="495"/>
    </location>
</feature>
<keyword evidence="1" id="KW-0677">Repeat</keyword>
<evidence type="ECO:0000256" key="3">
    <source>
        <dbReference type="PROSITE-ProRule" id="PRU00023"/>
    </source>
</evidence>